<dbReference type="InterPro" id="IPR011250">
    <property type="entry name" value="OMP/PagP_B-barrel"/>
</dbReference>
<gene>
    <name evidence="7" type="ORF">RM543_13850</name>
</gene>
<comment type="similarity">
    <text evidence="4">Belongs to the Omp25/RopB family.</text>
</comment>
<evidence type="ECO:0000256" key="4">
    <source>
        <dbReference type="ARBA" id="ARBA00038306"/>
    </source>
</evidence>
<dbReference type="Gene3D" id="2.40.160.20">
    <property type="match status" value="1"/>
</dbReference>
<feature type="chain" id="PRO_5045253292" evidence="5">
    <location>
        <begin position="29"/>
        <end position="232"/>
    </location>
</feature>
<protein>
    <submittedName>
        <fullName evidence="7">Outer membrane beta-barrel protein</fullName>
    </submittedName>
</protein>
<comment type="subcellular location">
    <subcellularLocation>
        <location evidence="1">Membrane</location>
    </subcellularLocation>
</comment>
<feature type="signal peptide" evidence="5">
    <location>
        <begin position="1"/>
        <end position="28"/>
    </location>
</feature>
<dbReference type="RefSeq" id="WP_311692628.1">
    <property type="nucleotide sequence ID" value="NZ_JAVRHL010000003.1"/>
</dbReference>
<dbReference type="PANTHER" id="PTHR34001:SF3">
    <property type="entry name" value="BLL7405 PROTEIN"/>
    <property type="match status" value="1"/>
</dbReference>
<dbReference type="InterPro" id="IPR027385">
    <property type="entry name" value="Beta-barrel_OMP"/>
</dbReference>
<keyword evidence="3" id="KW-0472">Membrane</keyword>
<keyword evidence="8" id="KW-1185">Reference proteome</keyword>
<feature type="domain" description="Outer membrane protein beta-barrel" evidence="6">
    <location>
        <begin position="16"/>
        <end position="232"/>
    </location>
</feature>
<evidence type="ECO:0000259" key="6">
    <source>
        <dbReference type="Pfam" id="PF13505"/>
    </source>
</evidence>
<evidence type="ECO:0000256" key="1">
    <source>
        <dbReference type="ARBA" id="ARBA00004370"/>
    </source>
</evidence>
<name>A0ABU3DJ78_9RHOB</name>
<evidence type="ECO:0000256" key="5">
    <source>
        <dbReference type="SAM" id="SignalP"/>
    </source>
</evidence>
<evidence type="ECO:0000256" key="2">
    <source>
        <dbReference type="ARBA" id="ARBA00022729"/>
    </source>
</evidence>
<evidence type="ECO:0000313" key="8">
    <source>
        <dbReference type="Proteomes" id="UP001265259"/>
    </source>
</evidence>
<dbReference type="Proteomes" id="UP001265259">
    <property type="component" value="Unassembled WGS sequence"/>
</dbReference>
<dbReference type="Pfam" id="PF13505">
    <property type="entry name" value="OMP_b-brl"/>
    <property type="match status" value="1"/>
</dbReference>
<reference evidence="7 8" key="1">
    <citation type="submission" date="2023-09" db="EMBL/GenBank/DDBJ databases">
        <authorList>
            <person name="Rey-Velasco X."/>
        </authorList>
    </citation>
    <scope>NUCLEOTIDE SEQUENCE [LARGE SCALE GENOMIC DNA]</scope>
    <source>
        <strain evidence="7 8">F158</strain>
    </source>
</reference>
<evidence type="ECO:0000256" key="3">
    <source>
        <dbReference type="ARBA" id="ARBA00023136"/>
    </source>
</evidence>
<accession>A0ABU3DJ78</accession>
<dbReference type="InterPro" id="IPR051692">
    <property type="entry name" value="OMP-like"/>
</dbReference>
<dbReference type="EMBL" id="JAVRHL010000003">
    <property type="protein sequence ID" value="MDT0683771.1"/>
    <property type="molecule type" value="Genomic_DNA"/>
</dbReference>
<keyword evidence="2 5" id="KW-0732">Signal</keyword>
<proteinExistence type="inferred from homology"/>
<organism evidence="7 8">
    <name type="scientific">Tropicimonas omnivorans</name>
    <dbReference type="NCBI Taxonomy" id="3075590"/>
    <lineage>
        <taxon>Bacteria</taxon>
        <taxon>Pseudomonadati</taxon>
        <taxon>Pseudomonadota</taxon>
        <taxon>Alphaproteobacteria</taxon>
        <taxon>Rhodobacterales</taxon>
        <taxon>Roseobacteraceae</taxon>
        <taxon>Tropicimonas</taxon>
    </lineage>
</organism>
<comment type="caution">
    <text evidence="7">The sequence shown here is derived from an EMBL/GenBank/DDBJ whole genome shotgun (WGS) entry which is preliminary data.</text>
</comment>
<sequence length="232" mass="24481">MTGIFSARAIRATVLLCAISCGSGAAEAQDQTWAGPYLGVQVGGAEAGGLEFDGIVEPVMQTMLRRRTGPGALQFPALLAGAEMSGPEIENHSPIYGFHAGWDWQAGALVWGVELAVTRTETRISIGENGLEMDHAARLMGRLGYDAGEALVYVAAGPARAKFSAYGDMMDAAFTDDSFTATGLALAAGTEVRLGGGWTLGGELVRHSYDDWDMADVSAELTTFSLKLTHRF</sequence>
<dbReference type="SUPFAM" id="SSF56925">
    <property type="entry name" value="OMPA-like"/>
    <property type="match status" value="1"/>
</dbReference>
<dbReference type="PANTHER" id="PTHR34001">
    <property type="entry name" value="BLL7405 PROTEIN"/>
    <property type="match status" value="1"/>
</dbReference>
<evidence type="ECO:0000313" key="7">
    <source>
        <dbReference type="EMBL" id="MDT0683771.1"/>
    </source>
</evidence>